<dbReference type="PRINTS" id="PR00465">
    <property type="entry name" value="EP450IV"/>
</dbReference>
<dbReference type="OrthoDB" id="2151789at2759"/>
<evidence type="ECO:0000256" key="1">
    <source>
        <dbReference type="ARBA" id="ARBA00001971"/>
    </source>
</evidence>
<dbReference type="GO" id="GO:0004497">
    <property type="term" value="F:monooxygenase activity"/>
    <property type="evidence" value="ECO:0007669"/>
    <property type="project" value="InterPro"/>
</dbReference>
<dbReference type="Gene3D" id="1.10.630.10">
    <property type="entry name" value="Cytochrome P450"/>
    <property type="match status" value="1"/>
</dbReference>
<dbReference type="GO" id="GO:0016705">
    <property type="term" value="F:oxidoreductase activity, acting on paired donors, with incorporation or reduction of molecular oxygen"/>
    <property type="evidence" value="ECO:0007669"/>
    <property type="project" value="InterPro"/>
</dbReference>
<dbReference type="InterPro" id="IPR050416">
    <property type="entry name" value="FAD-linked_Oxidoreductase"/>
</dbReference>
<protein>
    <recommendedName>
        <fullName evidence="18">FAD-binding PCMH-type domain-containing protein</fullName>
    </recommendedName>
</protein>
<dbReference type="InterPro" id="IPR016169">
    <property type="entry name" value="FAD-bd_PCMH_sub2"/>
</dbReference>
<evidence type="ECO:0000256" key="2">
    <source>
        <dbReference type="ARBA" id="ARBA00004141"/>
    </source>
</evidence>
<feature type="compositionally biased region" description="Basic and acidic residues" evidence="16">
    <location>
        <begin position="27"/>
        <end position="47"/>
    </location>
</feature>
<evidence type="ECO:0000256" key="3">
    <source>
        <dbReference type="ARBA" id="ARBA00005466"/>
    </source>
</evidence>
<dbReference type="PANTHER" id="PTHR42973">
    <property type="entry name" value="BINDING OXIDOREDUCTASE, PUTATIVE (AFU_ORTHOLOGUE AFUA_1G17690)-RELATED"/>
    <property type="match status" value="1"/>
</dbReference>
<reference evidence="20" key="2">
    <citation type="journal article" date="2018" name="Nat. Commun.">
        <title>Extreme sensitivity to ultraviolet light in the fungal pathogen causing white-nose syndrome of bats.</title>
        <authorList>
            <person name="Palmer J.M."/>
            <person name="Drees K.P."/>
            <person name="Foster J.T."/>
            <person name="Lindner D.L."/>
        </authorList>
    </citation>
    <scope>NUCLEOTIDE SEQUENCE [LARGE SCALE GENOMIC DNA]</scope>
    <source>
        <strain evidence="20">UAMH 10579</strain>
    </source>
</reference>
<keyword evidence="10 17" id="KW-1133">Transmembrane helix</keyword>
<keyword evidence="7 17" id="KW-0812">Transmembrane</keyword>
<keyword evidence="12 15" id="KW-0408">Iron</keyword>
<keyword evidence="15" id="KW-0349">Heme</keyword>
<dbReference type="SUPFAM" id="SSF56176">
    <property type="entry name" value="FAD-binding/transporter-associated domain-like"/>
    <property type="match status" value="1"/>
</dbReference>
<keyword evidence="5" id="KW-0813">Transport</keyword>
<name>A0A2P2SXP4_9PEZI</name>
<reference evidence="19 20" key="1">
    <citation type="submission" date="2016-03" db="EMBL/GenBank/DDBJ databases">
        <title>Comparative genomics of Pseudogymnoascus destructans, the fungus causing white-nose syndrome of bats.</title>
        <authorList>
            <person name="Palmer J.M."/>
            <person name="Drees K.P."/>
            <person name="Foster J.T."/>
            <person name="Lindner D.L."/>
        </authorList>
    </citation>
    <scope>NUCLEOTIDE SEQUENCE [LARGE SCALE GENOMIC DNA]</scope>
    <source>
        <strain evidence="19 20">UAMH 10579</strain>
    </source>
</reference>
<evidence type="ECO:0000256" key="8">
    <source>
        <dbReference type="ARBA" id="ARBA00022723"/>
    </source>
</evidence>
<evidence type="ECO:0000256" key="7">
    <source>
        <dbReference type="ARBA" id="ARBA00022692"/>
    </source>
</evidence>
<keyword evidence="14 17" id="KW-0472">Membrane</keyword>
<dbReference type="CDD" id="cd11060">
    <property type="entry name" value="CYP57A1-like"/>
    <property type="match status" value="1"/>
</dbReference>
<sequence>MTRQPHQEEHQLKGKEEEEAEAEAEEEHQLREEEKEDVRQMKESTHTRTITKDALDAHVSGIATPMSRPLSHHSLDLDDYFVGPRDLDGHSKLPYFMRMHGSVLPRMIIPLFCIGAWATFITCICEFVTKLGVDTVLLTVLGFVVGLSLSFRSSTAYERYSEGRKTWCTLMIQCRNIARYVWVHVEEREGDQSKEDLLQKITAMNLVLGFAVAVKHRLRFEPYAHYDDIAGLVSHLDTYAKAAFKEEHLEKKRTSTWKALGEKLGLPFALSNPRKEMKRSDRPLGNLPLEILAYLSAYFEEVSTNGQMKSAVMGGQFLTALAGMTDTAGNAERVLTTPLPVGYNILISQIVLLYIFLLPFQLYDKLKWITIPGTIAAAYIILGIATIGDELENPFGNDVNDLPLDQYCAELGRELDTLMSTPCPKFTDHVDLNKHLNQPLWPLSASRYQEWRERSETDIRSALRTKVVAGKGSSKFYDVNSSKVGHEIIYNVFSTRSNKAHAHAIRPVRKLFNLSSLLKTEPLIDTTIQTLLSKLDSNFVLGENSGKTCKMDDWLPFFAWDVIGRLTFGAPMGYLDNGWDFDGSQRSGTETFFYFACVGQIPELDYFLAKNPVCRIGPPAFNGPAILCAQRVAERQKEFEIEGKADHQDMLEDFMRINREDPSIMDDNAVVGALIVNVLAGGDTTGILLCAIIYYVLKDQVVYRKLMEELDAANLTCPVSYASTEKLPYFDAVVKEAARMHPGVGLILERVVPAEGLTLSDGRVLSPGTVVGMNAWVIHQNKEIFGDDAASFNPERWLRGEAETEEGYQARLSMMKSHDLTFGAGKRVCMGRSVSILETYKVMTTLFLTYEICAIEVMKWTITASLLLAAFSQTVVSYQLDAASFSRCTIACRELDLLLRGRVALPQSSTYLLEDFQHWSAQQSSQRPACRVTPKSALDVSITLKTLKGNKCNFAVKSGGHASFAGASNIDGSGVAIDLRDLNKLIVSPDRKQTSVGAGMVWSSVYMELDAHNLSTVGGRSGGIGVGGLTLGGGISFFSGRYGFACDNVNNYQVVFADGSINDVNKKSHPDLFFALRGGGNNFGIVTRFDLASFEQGKMWGGQLAYTPDNMLALNTALYNFNINHYKDPYGAVILAYVYIPAQDFFISSLDLEYGKPIADAAILANFTKIPSIQSSARITNLTDLTIELNATQPSGLRETFWTFTVRNDIQIMTDIQALFASQVPVIANASGLLPALVFQPISTAITSHFTANGGNALGITDKDGPLILINISIAWADIKDDNRIMKFAANFIDSGVALAKSRKLDHRYIYQNYAAAQQDVFPGYGPTNKARLNAIQKKYDPTNVFTKLQPGYFKLR</sequence>
<dbReference type="Pfam" id="PF00067">
    <property type="entry name" value="p450"/>
    <property type="match status" value="1"/>
</dbReference>
<keyword evidence="9" id="KW-0274">FAD</keyword>
<evidence type="ECO:0000313" key="20">
    <source>
        <dbReference type="Proteomes" id="UP000091956"/>
    </source>
</evidence>
<evidence type="ECO:0000256" key="17">
    <source>
        <dbReference type="SAM" id="Phobius"/>
    </source>
</evidence>
<evidence type="ECO:0000256" key="15">
    <source>
        <dbReference type="PIRSR" id="PIRSR602403-1"/>
    </source>
</evidence>
<evidence type="ECO:0000313" key="19">
    <source>
        <dbReference type="EMBL" id="OBU01628.1"/>
    </source>
</evidence>
<dbReference type="Proteomes" id="UP000091956">
    <property type="component" value="Unassembled WGS sequence"/>
</dbReference>
<keyword evidence="11" id="KW-0560">Oxidoreductase</keyword>
<evidence type="ECO:0000256" key="9">
    <source>
        <dbReference type="ARBA" id="ARBA00022827"/>
    </source>
</evidence>
<dbReference type="InterPro" id="IPR036318">
    <property type="entry name" value="FAD-bd_PCMH-like_sf"/>
</dbReference>
<dbReference type="InterPro" id="IPR016166">
    <property type="entry name" value="FAD-bd_PCMH"/>
</dbReference>
<dbReference type="InterPro" id="IPR001128">
    <property type="entry name" value="Cyt_P450"/>
</dbReference>
<dbReference type="PRINTS" id="PR00385">
    <property type="entry name" value="P450"/>
</dbReference>
<evidence type="ECO:0000256" key="11">
    <source>
        <dbReference type="ARBA" id="ARBA00023002"/>
    </source>
</evidence>
<comment type="similarity">
    <text evidence="3">Belongs to the oxygen-dependent FAD-linked oxidoreductase family.</text>
</comment>
<dbReference type="InterPro" id="IPR017972">
    <property type="entry name" value="Cyt_P450_CS"/>
</dbReference>
<proteinExistence type="inferred from homology"/>
<dbReference type="InterPro" id="IPR006094">
    <property type="entry name" value="Oxid_FAD_bind_N"/>
</dbReference>
<dbReference type="PROSITE" id="PS51387">
    <property type="entry name" value="FAD_PCMH"/>
    <property type="match status" value="1"/>
</dbReference>
<feature type="transmembrane region" description="Helical" evidence="17">
    <location>
        <begin position="669"/>
        <end position="697"/>
    </location>
</feature>
<feature type="region of interest" description="Disordered" evidence="16">
    <location>
        <begin position="1"/>
        <end position="47"/>
    </location>
</feature>
<evidence type="ECO:0000256" key="12">
    <source>
        <dbReference type="ARBA" id="ARBA00023004"/>
    </source>
</evidence>
<comment type="cofactor">
    <cofactor evidence="1 15">
        <name>heme</name>
        <dbReference type="ChEBI" id="CHEBI:30413"/>
    </cofactor>
</comment>
<dbReference type="GO" id="GO:0005254">
    <property type="term" value="F:chloride channel activity"/>
    <property type="evidence" value="ECO:0007669"/>
    <property type="project" value="InterPro"/>
</dbReference>
<feature type="binding site" description="axial binding residue" evidence="15">
    <location>
        <position position="829"/>
    </location>
    <ligand>
        <name>heme</name>
        <dbReference type="ChEBI" id="CHEBI:30413"/>
    </ligand>
    <ligandPart>
        <name>Fe</name>
        <dbReference type="ChEBI" id="CHEBI:18248"/>
    </ligandPart>
</feature>
<feature type="transmembrane region" description="Helical" evidence="17">
    <location>
        <begin position="368"/>
        <end position="387"/>
    </location>
</feature>
<dbReference type="Pfam" id="PF08031">
    <property type="entry name" value="BBE"/>
    <property type="match status" value="1"/>
</dbReference>
<dbReference type="Pfam" id="PF25539">
    <property type="entry name" value="Bestrophin_2"/>
    <property type="match status" value="1"/>
</dbReference>
<feature type="domain" description="FAD-binding PCMH-type" evidence="18">
    <location>
        <begin position="924"/>
        <end position="1096"/>
    </location>
</feature>
<keyword evidence="13" id="KW-0406">Ion transport</keyword>
<gene>
    <name evidence="19" type="ORF">VE01_00354</name>
</gene>
<dbReference type="GeneID" id="28833740"/>
<dbReference type="STRING" id="342668.A0A2P2SXP4"/>
<keyword evidence="20" id="KW-1185">Reference proteome</keyword>
<evidence type="ECO:0000256" key="5">
    <source>
        <dbReference type="ARBA" id="ARBA00022448"/>
    </source>
</evidence>
<keyword evidence="8 15" id="KW-0479">Metal-binding</keyword>
<dbReference type="GO" id="GO:0071949">
    <property type="term" value="F:FAD binding"/>
    <property type="evidence" value="ECO:0007669"/>
    <property type="project" value="InterPro"/>
</dbReference>
<evidence type="ECO:0000256" key="13">
    <source>
        <dbReference type="ARBA" id="ARBA00023065"/>
    </source>
</evidence>
<dbReference type="RefSeq" id="XP_018135360.1">
    <property type="nucleotide sequence ID" value="XM_018269886.2"/>
</dbReference>
<evidence type="ECO:0000259" key="18">
    <source>
        <dbReference type="PROSITE" id="PS51387"/>
    </source>
</evidence>
<dbReference type="GO" id="GO:0005506">
    <property type="term" value="F:iron ion binding"/>
    <property type="evidence" value="ECO:0007669"/>
    <property type="project" value="InterPro"/>
</dbReference>
<evidence type="ECO:0000256" key="4">
    <source>
        <dbReference type="ARBA" id="ARBA00010617"/>
    </source>
</evidence>
<dbReference type="GO" id="GO:0016020">
    <property type="term" value="C:membrane"/>
    <property type="evidence" value="ECO:0007669"/>
    <property type="project" value="UniProtKB-SubCell"/>
</dbReference>
<evidence type="ECO:0000256" key="16">
    <source>
        <dbReference type="SAM" id="MobiDB-lite"/>
    </source>
</evidence>
<dbReference type="GO" id="GO:0020037">
    <property type="term" value="F:heme binding"/>
    <property type="evidence" value="ECO:0007669"/>
    <property type="project" value="InterPro"/>
</dbReference>
<keyword evidence="6" id="KW-0285">Flavoprotein</keyword>
<dbReference type="EMBL" id="KV460206">
    <property type="protein sequence ID" value="OBU01628.1"/>
    <property type="molecule type" value="Genomic_DNA"/>
</dbReference>
<feature type="transmembrane region" description="Helical" evidence="17">
    <location>
        <begin position="135"/>
        <end position="151"/>
    </location>
</feature>
<feature type="transmembrane region" description="Helical" evidence="17">
    <location>
        <begin position="341"/>
        <end position="362"/>
    </location>
</feature>
<evidence type="ECO:0000256" key="6">
    <source>
        <dbReference type="ARBA" id="ARBA00022630"/>
    </source>
</evidence>
<feature type="compositionally biased region" description="Acidic residues" evidence="16">
    <location>
        <begin position="17"/>
        <end position="26"/>
    </location>
</feature>
<dbReference type="InterPro" id="IPR012951">
    <property type="entry name" value="BBE"/>
</dbReference>
<dbReference type="InterPro" id="IPR002403">
    <property type="entry name" value="Cyt_P450_E_grp-IV"/>
</dbReference>
<feature type="transmembrane region" description="Helical" evidence="17">
    <location>
        <begin position="107"/>
        <end position="129"/>
    </location>
</feature>
<evidence type="ECO:0000256" key="10">
    <source>
        <dbReference type="ARBA" id="ARBA00022989"/>
    </source>
</evidence>
<accession>A0A2P2SXP4</accession>
<dbReference type="InterPro" id="IPR044669">
    <property type="entry name" value="YneE/VCCN1/2-like"/>
</dbReference>
<dbReference type="InterPro" id="IPR036396">
    <property type="entry name" value="Cyt_P450_sf"/>
</dbReference>
<dbReference type="PANTHER" id="PTHR42973:SF13">
    <property type="entry name" value="FAD-BINDING PCMH-TYPE DOMAIN-CONTAINING PROTEIN"/>
    <property type="match status" value="1"/>
</dbReference>
<dbReference type="Pfam" id="PF01565">
    <property type="entry name" value="FAD_binding_4"/>
    <property type="match status" value="1"/>
</dbReference>
<dbReference type="PROSITE" id="PS00086">
    <property type="entry name" value="CYTOCHROME_P450"/>
    <property type="match status" value="1"/>
</dbReference>
<feature type="compositionally biased region" description="Basic and acidic residues" evidence="16">
    <location>
        <begin position="1"/>
        <end position="16"/>
    </location>
</feature>
<evidence type="ECO:0000256" key="14">
    <source>
        <dbReference type="ARBA" id="ARBA00023136"/>
    </source>
</evidence>
<comment type="similarity">
    <text evidence="4">Belongs to the cytochrome P450 family.</text>
</comment>
<organism evidence="19 20">
    <name type="scientific">Pseudogymnoascus verrucosus</name>
    <dbReference type="NCBI Taxonomy" id="342668"/>
    <lineage>
        <taxon>Eukaryota</taxon>
        <taxon>Fungi</taxon>
        <taxon>Dikarya</taxon>
        <taxon>Ascomycota</taxon>
        <taxon>Pezizomycotina</taxon>
        <taxon>Leotiomycetes</taxon>
        <taxon>Thelebolales</taxon>
        <taxon>Thelebolaceae</taxon>
        <taxon>Pseudogymnoascus</taxon>
    </lineage>
</organism>
<dbReference type="Gene3D" id="3.30.465.10">
    <property type="match status" value="1"/>
</dbReference>
<dbReference type="SUPFAM" id="SSF48264">
    <property type="entry name" value="Cytochrome P450"/>
    <property type="match status" value="1"/>
</dbReference>
<comment type="subcellular location">
    <subcellularLocation>
        <location evidence="2">Membrane</location>
        <topology evidence="2">Multi-pass membrane protein</topology>
    </subcellularLocation>
</comment>